<dbReference type="InterPro" id="IPR015422">
    <property type="entry name" value="PyrdxlP-dep_Trfase_small"/>
</dbReference>
<keyword evidence="3" id="KW-0663">Pyridoxal phosphate</keyword>
<evidence type="ECO:0000256" key="1">
    <source>
        <dbReference type="ARBA" id="ARBA00001933"/>
    </source>
</evidence>
<evidence type="ECO:0000256" key="5">
    <source>
        <dbReference type="ARBA" id="ARBA00037974"/>
    </source>
</evidence>
<dbReference type="Pfam" id="PF00155">
    <property type="entry name" value="Aminotran_1_2"/>
    <property type="match status" value="1"/>
</dbReference>
<comment type="cofactor">
    <cofactor evidence="1">
        <name>pyridoxal 5'-phosphate</name>
        <dbReference type="ChEBI" id="CHEBI:597326"/>
    </cofactor>
</comment>
<organism evidence="7 8">
    <name type="scientific">Knoellia flava</name>
    <dbReference type="NCBI Taxonomy" id="913969"/>
    <lineage>
        <taxon>Bacteria</taxon>
        <taxon>Bacillati</taxon>
        <taxon>Actinomycetota</taxon>
        <taxon>Actinomycetes</taxon>
        <taxon>Micrococcales</taxon>
        <taxon>Intrasporangiaceae</taxon>
        <taxon>Knoellia</taxon>
    </lineage>
</organism>
<dbReference type="InterPro" id="IPR015421">
    <property type="entry name" value="PyrdxlP-dep_Trfase_major"/>
</dbReference>
<reference evidence="7" key="2">
    <citation type="submission" date="2020-09" db="EMBL/GenBank/DDBJ databases">
        <authorList>
            <person name="Sun Q."/>
            <person name="Zhou Y."/>
        </authorList>
    </citation>
    <scope>NUCLEOTIDE SEQUENCE</scope>
    <source>
        <strain evidence="7">CGMCC 1.10749</strain>
    </source>
</reference>
<comment type="caution">
    <text evidence="7">The sequence shown here is derived from an EMBL/GenBank/DDBJ whole genome shotgun (WGS) entry which is preliminary data.</text>
</comment>
<name>A0A8H9FSB0_9MICO</name>
<evidence type="ECO:0000259" key="6">
    <source>
        <dbReference type="Pfam" id="PF00155"/>
    </source>
</evidence>
<protein>
    <recommendedName>
        <fullName evidence="2">cysteine-S-conjugate beta-lyase</fullName>
        <ecNumber evidence="2">4.4.1.13</ecNumber>
    </recommendedName>
</protein>
<dbReference type="Gene3D" id="3.40.640.10">
    <property type="entry name" value="Type I PLP-dependent aspartate aminotransferase-like (Major domain)"/>
    <property type="match status" value="1"/>
</dbReference>
<gene>
    <name evidence="7" type="ORF">GCM10011314_01480</name>
</gene>
<dbReference type="Gene3D" id="3.90.1150.10">
    <property type="entry name" value="Aspartate Aminotransferase, domain 1"/>
    <property type="match status" value="1"/>
</dbReference>
<sequence>MSSTLLTGDATTWRPRRTGVKWGVYADDVLPLWVAEMDAEPCAPVVEAVDAAMRRGDTGYPLGDEFVEAAAAYASDTWSWSVDTRRASPVADVMIGVAELLRGVTDPGGPVVVSSPVYNAFFDFVEMTGRRIVDAPLTTAGRLDPEALDRAFGEARAGGERTAYVLCNPQNPTGTLHTREELETLAAIASRHDVTVVADEIHAPIVHDGAFTPYLTVDGGERGVSLVSTSKAWNLAGLKAAVVVTGDEAPPAATLHEVHSHGASHIGQIAGIAAWTQGREWLATVTAEIDANRTLLARLLAERLPQIRYAVPAATYLAWLDCRELGLGDDPAAVFRERGQVAFSSGPSFGASGRGFVRVNLATSPAILTEAVDRVVGALA</sequence>
<comment type="similarity">
    <text evidence="5">Belongs to the class-II pyridoxal-phosphate-dependent aminotransferase family. MalY/PatB cystathionine beta-lyase subfamily.</text>
</comment>
<dbReference type="GO" id="GO:0047804">
    <property type="term" value="F:cysteine-S-conjugate beta-lyase activity"/>
    <property type="evidence" value="ECO:0007669"/>
    <property type="project" value="UniProtKB-EC"/>
</dbReference>
<dbReference type="EC" id="4.4.1.13" evidence="2"/>
<dbReference type="InterPro" id="IPR051798">
    <property type="entry name" value="Class-II_PLP-Dep_Aminotrans"/>
</dbReference>
<dbReference type="AlphaFoldDB" id="A0A8H9FSB0"/>
<dbReference type="SUPFAM" id="SSF53383">
    <property type="entry name" value="PLP-dependent transferases"/>
    <property type="match status" value="1"/>
</dbReference>
<proteinExistence type="inferred from homology"/>
<evidence type="ECO:0000313" key="8">
    <source>
        <dbReference type="Proteomes" id="UP000628079"/>
    </source>
</evidence>
<dbReference type="GO" id="GO:0030170">
    <property type="term" value="F:pyridoxal phosphate binding"/>
    <property type="evidence" value="ECO:0007669"/>
    <property type="project" value="InterPro"/>
</dbReference>
<evidence type="ECO:0000256" key="4">
    <source>
        <dbReference type="ARBA" id="ARBA00023239"/>
    </source>
</evidence>
<dbReference type="InterPro" id="IPR015424">
    <property type="entry name" value="PyrdxlP-dep_Trfase"/>
</dbReference>
<dbReference type="PANTHER" id="PTHR43525:SF2">
    <property type="entry name" value="CYSTATHIONINE BETA-LYASE-RELATED"/>
    <property type="match status" value="1"/>
</dbReference>
<dbReference type="InterPro" id="IPR004839">
    <property type="entry name" value="Aminotransferase_I/II_large"/>
</dbReference>
<accession>A0A8H9FSB0</accession>
<keyword evidence="4 7" id="KW-0456">Lyase</keyword>
<evidence type="ECO:0000256" key="2">
    <source>
        <dbReference type="ARBA" id="ARBA00012224"/>
    </source>
</evidence>
<dbReference type="CDD" id="cd00609">
    <property type="entry name" value="AAT_like"/>
    <property type="match status" value="1"/>
</dbReference>
<feature type="domain" description="Aminotransferase class I/classII large" evidence="6">
    <location>
        <begin position="34"/>
        <end position="375"/>
    </location>
</feature>
<dbReference type="PANTHER" id="PTHR43525">
    <property type="entry name" value="PROTEIN MALY"/>
    <property type="match status" value="1"/>
</dbReference>
<evidence type="ECO:0000313" key="7">
    <source>
        <dbReference type="EMBL" id="GGB65966.1"/>
    </source>
</evidence>
<reference evidence="7" key="1">
    <citation type="journal article" date="2014" name="Int. J. Syst. Evol. Microbiol.">
        <title>Complete genome sequence of Corynebacterium casei LMG S-19264T (=DSM 44701T), isolated from a smear-ripened cheese.</title>
        <authorList>
            <consortium name="US DOE Joint Genome Institute (JGI-PGF)"/>
            <person name="Walter F."/>
            <person name="Albersmeier A."/>
            <person name="Kalinowski J."/>
            <person name="Ruckert C."/>
        </authorList>
    </citation>
    <scope>NUCLEOTIDE SEQUENCE</scope>
    <source>
        <strain evidence="7">CGMCC 1.10749</strain>
    </source>
</reference>
<evidence type="ECO:0000256" key="3">
    <source>
        <dbReference type="ARBA" id="ARBA00022898"/>
    </source>
</evidence>
<dbReference type="RefSeq" id="WP_035947525.1">
    <property type="nucleotide sequence ID" value="NZ_BMEA01000001.1"/>
</dbReference>
<dbReference type="Proteomes" id="UP000628079">
    <property type="component" value="Unassembled WGS sequence"/>
</dbReference>
<dbReference type="EMBL" id="BMEA01000001">
    <property type="protein sequence ID" value="GGB65966.1"/>
    <property type="molecule type" value="Genomic_DNA"/>
</dbReference>